<gene>
    <name evidence="3" type="ORF">PV07_03714</name>
</gene>
<dbReference type="PANTHER" id="PTHR33099">
    <property type="entry name" value="FE2OG DIOXYGENASE DOMAIN-CONTAINING PROTEIN"/>
    <property type="match status" value="1"/>
</dbReference>
<keyword evidence="4" id="KW-1185">Reference proteome</keyword>
<evidence type="ECO:0000313" key="3">
    <source>
        <dbReference type="EMBL" id="KIW32144.1"/>
    </source>
</evidence>
<protein>
    <recommendedName>
        <fullName evidence="2">Fe2OG dioxygenase domain-containing protein</fullName>
    </recommendedName>
</protein>
<evidence type="ECO:0000259" key="2">
    <source>
        <dbReference type="PROSITE" id="PS51471"/>
    </source>
</evidence>
<dbReference type="PROSITE" id="PS51471">
    <property type="entry name" value="FE2OG_OXY"/>
    <property type="match status" value="1"/>
</dbReference>
<dbReference type="STRING" id="569365.A0A0D2D8V1"/>
<accession>A0A0D2D8V1</accession>
<dbReference type="Gene3D" id="2.60.120.620">
    <property type="entry name" value="q2cbj1_9rhob like domain"/>
    <property type="match status" value="1"/>
</dbReference>
<dbReference type="EMBL" id="KN847041">
    <property type="protein sequence ID" value="KIW32144.1"/>
    <property type="molecule type" value="Genomic_DNA"/>
</dbReference>
<dbReference type="GeneID" id="27342908"/>
<reference evidence="3 4" key="1">
    <citation type="submission" date="2015-01" db="EMBL/GenBank/DDBJ databases">
        <title>The Genome Sequence of Cladophialophora immunda CBS83496.</title>
        <authorList>
            <consortium name="The Broad Institute Genomics Platform"/>
            <person name="Cuomo C."/>
            <person name="de Hoog S."/>
            <person name="Gorbushina A."/>
            <person name="Stielow B."/>
            <person name="Teixiera M."/>
            <person name="Abouelleil A."/>
            <person name="Chapman S.B."/>
            <person name="Priest M."/>
            <person name="Young S.K."/>
            <person name="Wortman J."/>
            <person name="Nusbaum C."/>
            <person name="Birren B."/>
        </authorList>
    </citation>
    <scope>NUCLEOTIDE SEQUENCE [LARGE SCALE GENOMIC DNA]</scope>
    <source>
        <strain evidence="3 4">CBS 83496</strain>
    </source>
</reference>
<dbReference type="HOGENOM" id="CLU_019613_1_1_1"/>
<evidence type="ECO:0000256" key="1">
    <source>
        <dbReference type="SAM" id="MobiDB-lite"/>
    </source>
</evidence>
<dbReference type="VEuPathDB" id="FungiDB:PV07_03714"/>
<dbReference type="Proteomes" id="UP000054466">
    <property type="component" value="Unassembled WGS sequence"/>
</dbReference>
<dbReference type="InterPro" id="IPR005123">
    <property type="entry name" value="Oxoglu/Fe-dep_dioxygenase_dom"/>
</dbReference>
<feature type="region of interest" description="Disordered" evidence="1">
    <location>
        <begin position="63"/>
        <end position="108"/>
    </location>
</feature>
<proteinExistence type="predicted"/>
<sequence>MTTSAGKGPQNKVPSLAEQAEQKVFEELAKHVHNETKQSVFAVGGSVPITSFDNHLICESDDAGSDWGNEKKASKESGTGHGVNALDSSGKEGGHPEAPQPAAGGPGFGGAAVHKMRCDPVTIRWDSAAAIGSSHKVTLPCTDSQRPLFEQLLKDCQPASFGRAGKDVMDETYRKAGKLDEADFCTNFNPYALGIIDAAAQVLAPNNCKPTNETHGVRAELYKLNVYAAPSGKFKAHVDTPRSKHQIGSLVVCLPSVHDGGQLVLRHQGRETVFDWSDEKASNAIQWAAFYSDCEHEVLEVTAGERVTLTYNLYATCSANTAWMDPEQIELYRTLKMLLEQPGFCKTGLTLGYHCAHAYAHTSGDTIATLPATLKGVDKVVHTCFTATNLSVRLRHLLALDGSDRDYYFDSLLDEYWTEDPARVEDLKKLYQREDTEGSEDLDDDDEVGEEDVDVLADGLVPWKYTRAGMYEGVSCSHIVKAWSRHFSVKQVKWLNKPSHREMALVHGAYGNEPSIDTKYARLVITMDIPPFQDR</sequence>
<dbReference type="PANTHER" id="PTHR33099:SF7">
    <property type="entry name" value="MYND-TYPE DOMAIN-CONTAINING PROTEIN"/>
    <property type="match status" value="1"/>
</dbReference>
<name>A0A0D2D8V1_9EURO</name>
<dbReference type="OrthoDB" id="27483at2759"/>
<dbReference type="RefSeq" id="XP_016252360.1">
    <property type="nucleotide sequence ID" value="XM_016390458.1"/>
</dbReference>
<organism evidence="3 4">
    <name type="scientific">Cladophialophora immunda</name>
    <dbReference type="NCBI Taxonomy" id="569365"/>
    <lineage>
        <taxon>Eukaryota</taxon>
        <taxon>Fungi</taxon>
        <taxon>Dikarya</taxon>
        <taxon>Ascomycota</taxon>
        <taxon>Pezizomycotina</taxon>
        <taxon>Eurotiomycetes</taxon>
        <taxon>Chaetothyriomycetidae</taxon>
        <taxon>Chaetothyriales</taxon>
        <taxon>Herpotrichiellaceae</taxon>
        <taxon>Cladophialophora</taxon>
    </lineage>
</organism>
<dbReference type="InterPro" id="IPR044862">
    <property type="entry name" value="Pro_4_hyd_alph_FE2OG_OXY"/>
</dbReference>
<dbReference type="Pfam" id="PF13640">
    <property type="entry name" value="2OG-FeII_Oxy_3"/>
    <property type="match status" value="1"/>
</dbReference>
<evidence type="ECO:0000313" key="4">
    <source>
        <dbReference type="Proteomes" id="UP000054466"/>
    </source>
</evidence>
<feature type="domain" description="Fe2OG dioxygenase" evidence="2">
    <location>
        <begin position="213"/>
        <end position="315"/>
    </location>
</feature>
<dbReference type="AlphaFoldDB" id="A0A0D2D8V1"/>